<dbReference type="EMBL" id="LFIW01002749">
    <property type="protein sequence ID" value="KZL63641.1"/>
    <property type="molecule type" value="Genomic_DNA"/>
</dbReference>
<dbReference type="Proteomes" id="UP000076584">
    <property type="component" value="Unassembled WGS sequence"/>
</dbReference>
<dbReference type="AlphaFoldDB" id="A0A166LKQ9"/>
<sequence length="165" mass="18706">MPSTGARWEPDLECTPAHIDHIIQKQPRFSIVSTATTVYCTSPVSVLVHSHAISNKTNTTSTHKFHDGQPTSQDPHHYPGSCQVPPCGHYCWHCLRCRHEHPLPAQDRVPDHGPLLRQVQEPTKRGRPPKSLRRRPRGPPQELVQYSGLVTLRGLERVLTHCWAF</sequence>
<comment type="caution">
    <text evidence="2">The sequence shown here is derived from an EMBL/GenBank/DDBJ whole genome shotgun (WGS) entry which is preliminary data.</text>
</comment>
<reference evidence="2 3" key="1">
    <citation type="submission" date="2015-06" db="EMBL/GenBank/DDBJ databases">
        <title>Survival trade-offs in plant roots during colonization by closely related pathogenic and mutualistic fungi.</title>
        <authorList>
            <person name="Hacquard S."/>
            <person name="Kracher B."/>
            <person name="Hiruma K."/>
            <person name="Weinman A."/>
            <person name="Muench P."/>
            <person name="Garrido Oter R."/>
            <person name="Ver Loren van Themaat E."/>
            <person name="Dallerey J.-F."/>
            <person name="Damm U."/>
            <person name="Henrissat B."/>
            <person name="Lespinet O."/>
            <person name="Thon M."/>
            <person name="Kemen E."/>
            <person name="McHardy A.C."/>
            <person name="Schulze-Lefert P."/>
            <person name="O'Connell R.J."/>
        </authorList>
    </citation>
    <scope>NUCLEOTIDE SEQUENCE [LARGE SCALE GENOMIC DNA]</scope>
    <source>
        <strain evidence="2 3">MAFF 238704</strain>
    </source>
</reference>
<keyword evidence="3" id="KW-1185">Reference proteome</keyword>
<evidence type="ECO:0000313" key="2">
    <source>
        <dbReference type="EMBL" id="KZL63641.1"/>
    </source>
</evidence>
<evidence type="ECO:0000313" key="3">
    <source>
        <dbReference type="Proteomes" id="UP000076584"/>
    </source>
</evidence>
<gene>
    <name evidence="2" type="ORF">CI238_11551</name>
</gene>
<protein>
    <submittedName>
        <fullName evidence="2">Uncharacterized protein</fullName>
    </submittedName>
</protein>
<organism evidence="2 3">
    <name type="scientific">Colletotrichum incanum</name>
    <name type="common">Soybean anthracnose fungus</name>
    <dbReference type="NCBI Taxonomy" id="1573173"/>
    <lineage>
        <taxon>Eukaryota</taxon>
        <taxon>Fungi</taxon>
        <taxon>Dikarya</taxon>
        <taxon>Ascomycota</taxon>
        <taxon>Pezizomycotina</taxon>
        <taxon>Sordariomycetes</taxon>
        <taxon>Hypocreomycetidae</taxon>
        <taxon>Glomerellales</taxon>
        <taxon>Glomerellaceae</taxon>
        <taxon>Colletotrichum</taxon>
        <taxon>Colletotrichum spaethianum species complex</taxon>
    </lineage>
</organism>
<feature type="region of interest" description="Disordered" evidence="1">
    <location>
        <begin position="105"/>
        <end position="141"/>
    </location>
</feature>
<accession>A0A166LKQ9</accession>
<proteinExistence type="predicted"/>
<feature type="compositionally biased region" description="Basic residues" evidence="1">
    <location>
        <begin position="125"/>
        <end position="137"/>
    </location>
</feature>
<name>A0A166LKQ9_COLIC</name>
<evidence type="ECO:0000256" key="1">
    <source>
        <dbReference type="SAM" id="MobiDB-lite"/>
    </source>
</evidence>